<protein>
    <submittedName>
        <fullName evidence="1">Uncharacterized protein</fullName>
    </submittedName>
</protein>
<organism evidence="1 2">
    <name type="scientific">Pistacia integerrima</name>
    <dbReference type="NCBI Taxonomy" id="434235"/>
    <lineage>
        <taxon>Eukaryota</taxon>
        <taxon>Viridiplantae</taxon>
        <taxon>Streptophyta</taxon>
        <taxon>Embryophyta</taxon>
        <taxon>Tracheophyta</taxon>
        <taxon>Spermatophyta</taxon>
        <taxon>Magnoliopsida</taxon>
        <taxon>eudicotyledons</taxon>
        <taxon>Gunneridae</taxon>
        <taxon>Pentapetalae</taxon>
        <taxon>rosids</taxon>
        <taxon>malvids</taxon>
        <taxon>Sapindales</taxon>
        <taxon>Anacardiaceae</taxon>
        <taxon>Pistacia</taxon>
    </lineage>
</organism>
<proteinExistence type="predicted"/>
<reference evidence="2" key="1">
    <citation type="journal article" date="2023" name="G3 (Bethesda)">
        <title>Genome assembly and association tests identify interacting loci associated with vigor, precocity, and sex in interspecific pistachio rootstocks.</title>
        <authorList>
            <person name="Palmer W."/>
            <person name="Jacygrad E."/>
            <person name="Sagayaradj S."/>
            <person name="Cavanaugh K."/>
            <person name="Han R."/>
            <person name="Bertier L."/>
            <person name="Beede B."/>
            <person name="Kafkas S."/>
            <person name="Golino D."/>
            <person name="Preece J."/>
            <person name="Michelmore R."/>
        </authorList>
    </citation>
    <scope>NUCLEOTIDE SEQUENCE [LARGE SCALE GENOMIC DNA]</scope>
</reference>
<evidence type="ECO:0000313" key="1">
    <source>
        <dbReference type="EMBL" id="KAJ0037710.1"/>
    </source>
</evidence>
<comment type="caution">
    <text evidence="1">The sequence shown here is derived from an EMBL/GenBank/DDBJ whole genome shotgun (WGS) entry which is preliminary data.</text>
</comment>
<name>A0ACC0YHE9_9ROSI</name>
<keyword evidence="2" id="KW-1185">Reference proteome</keyword>
<dbReference type="EMBL" id="CM047741">
    <property type="protein sequence ID" value="KAJ0037710.1"/>
    <property type="molecule type" value="Genomic_DNA"/>
</dbReference>
<accession>A0ACC0YHE9</accession>
<sequence length="148" mass="16734">MMIYFSFFFSFVTGQASILKKFPAFFIIMLYLFLFNTILSMAYSLIVVTDLTAWKLRLDIGLVAILYSPLAILFSVVMDIIFLAEPLRLGGLIGAVIIVAGFYAVMWGKLREESTTEGYRIENFIISSEKVPLLQNKIDNMNTRSSCA</sequence>
<dbReference type="Proteomes" id="UP001163603">
    <property type="component" value="Chromosome 6"/>
</dbReference>
<gene>
    <name evidence="1" type="ORF">Pint_23044</name>
</gene>
<evidence type="ECO:0000313" key="2">
    <source>
        <dbReference type="Proteomes" id="UP001163603"/>
    </source>
</evidence>